<reference evidence="1" key="1">
    <citation type="submission" date="2013-11" db="EMBL/GenBank/DDBJ databases">
        <title>Genome sequence of the fusiform rust pathogen reveals effectors for host alternation and coevolution with pine.</title>
        <authorList>
            <consortium name="DOE Joint Genome Institute"/>
            <person name="Smith K."/>
            <person name="Pendleton A."/>
            <person name="Kubisiak T."/>
            <person name="Anderson C."/>
            <person name="Salamov A."/>
            <person name="Aerts A."/>
            <person name="Riley R."/>
            <person name="Clum A."/>
            <person name="Lindquist E."/>
            <person name="Ence D."/>
            <person name="Campbell M."/>
            <person name="Kronenberg Z."/>
            <person name="Feau N."/>
            <person name="Dhillon B."/>
            <person name="Hamelin R."/>
            <person name="Burleigh J."/>
            <person name="Smith J."/>
            <person name="Yandell M."/>
            <person name="Nelson C."/>
            <person name="Grigoriev I."/>
            <person name="Davis J."/>
        </authorList>
    </citation>
    <scope>NUCLEOTIDE SEQUENCE</scope>
    <source>
        <strain evidence="1">G11</strain>
    </source>
</reference>
<dbReference type="Proteomes" id="UP000886653">
    <property type="component" value="Unassembled WGS sequence"/>
</dbReference>
<name>A0A9P6TGE0_9BASI</name>
<organism evidence="1 2">
    <name type="scientific">Cronartium quercuum f. sp. fusiforme G11</name>
    <dbReference type="NCBI Taxonomy" id="708437"/>
    <lineage>
        <taxon>Eukaryota</taxon>
        <taxon>Fungi</taxon>
        <taxon>Dikarya</taxon>
        <taxon>Basidiomycota</taxon>
        <taxon>Pucciniomycotina</taxon>
        <taxon>Pucciniomycetes</taxon>
        <taxon>Pucciniales</taxon>
        <taxon>Coleosporiaceae</taxon>
        <taxon>Cronartium</taxon>
    </lineage>
</organism>
<dbReference type="EMBL" id="MU167225">
    <property type="protein sequence ID" value="KAG0149678.1"/>
    <property type="molecule type" value="Genomic_DNA"/>
</dbReference>
<dbReference type="AlphaFoldDB" id="A0A9P6TGE0"/>
<sequence>MKNDFKIWDPFESEIWKIIQIEAHQAKWDPLVAEVVKFVNAPSLRRLYEKAKRFKEKNDVPDWRFLIRTDEVRRLKASEEWERENDKYQFLVILRQAMSTIFQTLQDNAVAEDEFIQNYLKAVLELVGKPRMKYTEKLVELYSQQHKRESKLINHARILIRGYHKLNSPDQRAVFLAECWMRLLTALSLTNSVAAEVLDTAQALKIPGAEEGWEIYLAYSKPPGRPSFSPEFLLRVKAYFKMGLRNKIAQVIPNNEKALIWAAIK</sequence>
<keyword evidence="2" id="KW-1185">Reference proteome</keyword>
<evidence type="ECO:0000313" key="1">
    <source>
        <dbReference type="EMBL" id="KAG0149678.1"/>
    </source>
</evidence>
<evidence type="ECO:0000313" key="2">
    <source>
        <dbReference type="Proteomes" id="UP000886653"/>
    </source>
</evidence>
<proteinExistence type="predicted"/>
<comment type="caution">
    <text evidence="1">The sequence shown here is derived from an EMBL/GenBank/DDBJ whole genome shotgun (WGS) entry which is preliminary data.</text>
</comment>
<protein>
    <submittedName>
        <fullName evidence="1">Uncharacterized protein</fullName>
    </submittedName>
</protein>
<gene>
    <name evidence="1" type="ORF">CROQUDRAFT_287768</name>
</gene>
<accession>A0A9P6TGE0</accession>